<comment type="caution">
    <text evidence="1">The sequence shown here is derived from an EMBL/GenBank/DDBJ whole genome shotgun (WGS) entry which is preliminary data.</text>
</comment>
<proteinExistence type="predicted"/>
<protein>
    <submittedName>
        <fullName evidence="1">Uncharacterized protein</fullName>
    </submittedName>
</protein>
<dbReference type="AlphaFoldDB" id="A0A834IPU1"/>
<dbReference type="Proteomes" id="UP000625711">
    <property type="component" value="Unassembled WGS sequence"/>
</dbReference>
<accession>A0A834IPU1</accession>
<evidence type="ECO:0000313" key="1">
    <source>
        <dbReference type="EMBL" id="KAF7285114.1"/>
    </source>
</evidence>
<sequence>MKKLSPLTFLRKVHHDDAAFSFPKPFSPLPSPHTNARSTPPANRHVLTGVAFRSIGHGKTNVIYGFPDVISCRTIFQKRKKNLDTNLERKLVPA</sequence>
<reference evidence="1" key="1">
    <citation type="submission" date="2020-08" db="EMBL/GenBank/DDBJ databases">
        <title>Genome sequencing and assembly of the red palm weevil Rhynchophorus ferrugineus.</title>
        <authorList>
            <person name="Dias G.B."/>
            <person name="Bergman C.M."/>
            <person name="Manee M."/>
        </authorList>
    </citation>
    <scope>NUCLEOTIDE SEQUENCE</scope>
    <source>
        <strain evidence="1">AA-2017</strain>
        <tissue evidence="1">Whole larva</tissue>
    </source>
</reference>
<keyword evidence="2" id="KW-1185">Reference proteome</keyword>
<gene>
    <name evidence="1" type="ORF">GWI33_011965</name>
</gene>
<evidence type="ECO:0000313" key="2">
    <source>
        <dbReference type="Proteomes" id="UP000625711"/>
    </source>
</evidence>
<dbReference type="EMBL" id="JAACXV010000061">
    <property type="protein sequence ID" value="KAF7285114.1"/>
    <property type="molecule type" value="Genomic_DNA"/>
</dbReference>
<organism evidence="1 2">
    <name type="scientific">Rhynchophorus ferrugineus</name>
    <name type="common">Red palm weevil</name>
    <name type="synonym">Curculio ferrugineus</name>
    <dbReference type="NCBI Taxonomy" id="354439"/>
    <lineage>
        <taxon>Eukaryota</taxon>
        <taxon>Metazoa</taxon>
        <taxon>Ecdysozoa</taxon>
        <taxon>Arthropoda</taxon>
        <taxon>Hexapoda</taxon>
        <taxon>Insecta</taxon>
        <taxon>Pterygota</taxon>
        <taxon>Neoptera</taxon>
        <taxon>Endopterygota</taxon>
        <taxon>Coleoptera</taxon>
        <taxon>Polyphaga</taxon>
        <taxon>Cucujiformia</taxon>
        <taxon>Curculionidae</taxon>
        <taxon>Dryophthorinae</taxon>
        <taxon>Rhynchophorus</taxon>
    </lineage>
</organism>
<name>A0A834IPU1_RHYFE</name>